<dbReference type="InterPro" id="IPR036097">
    <property type="entry name" value="HisK_dim/P_sf"/>
</dbReference>
<comment type="catalytic activity">
    <reaction evidence="1">
        <text>ATP + protein L-histidine = ADP + protein N-phospho-L-histidine.</text>
        <dbReference type="EC" id="2.7.13.3"/>
    </reaction>
</comment>
<protein>
    <recommendedName>
        <fullName evidence="2">histidine kinase</fullName>
        <ecNumber evidence="2">2.7.13.3</ecNumber>
    </recommendedName>
</protein>
<accession>F5Y9F8</accession>
<dbReference type="InterPro" id="IPR003661">
    <property type="entry name" value="HisK_dim/P_dom"/>
</dbReference>
<dbReference type="GO" id="GO:0016036">
    <property type="term" value="P:cellular response to phosphate starvation"/>
    <property type="evidence" value="ECO:0007669"/>
    <property type="project" value="TreeGrafter"/>
</dbReference>
<evidence type="ECO:0000256" key="1">
    <source>
        <dbReference type="ARBA" id="ARBA00000085"/>
    </source>
</evidence>
<sequence>MTNLKNRLALTYAILIVLALALLTLAVNRLTKSLFSNLVRQTISERSEEIVRTIAEQYNPMTGSFNQITIEAAGMFFVHEGYIVAVETLLGDSVWNARTCDMERCSLVIRDITERMEGRFGVKGSLQSNRYPILFDAEIVGYVDIDTYGPFFYSDAETRFLSLINHFLIIAGLAFILISVGISVQLSGVLAKPVTLEFEEGERRKKQLTQDVAHELRTPLTCLQGTVEAMIDGVYAADKERLESCKDEILRLTSLVEDLNTLSNLEWEGLKLNKTDFDLSQLLEAAAGPFIPAAREKGIEVKLNLRESPINADYDRLKQVFINLLSNAVKYTERGSIVATIQKGDKNWDVLVADTGIGIAKEDLPRIFERLYRTDKSRNRGLGGSGIGLTIATAIAKAHGGSISAESEEGKGSVFKLSL</sequence>
<dbReference type="HOGENOM" id="CLU_000445_89_6_12"/>
<feature type="transmembrane region" description="Helical" evidence="7">
    <location>
        <begin position="12"/>
        <end position="31"/>
    </location>
</feature>
<dbReference type="Gene3D" id="3.30.565.10">
    <property type="entry name" value="Histidine kinase-like ATPase, C-terminal domain"/>
    <property type="match status" value="1"/>
</dbReference>
<evidence type="ECO:0000256" key="7">
    <source>
        <dbReference type="SAM" id="Phobius"/>
    </source>
</evidence>
<dbReference type="KEGG" id="taz:TREAZ_2103"/>
<keyword evidence="10" id="KW-1185">Reference proteome</keyword>
<evidence type="ECO:0000313" key="9">
    <source>
        <dbReference type="EMBL" id="AEF83215.1"/>
    </source>
</evidence>
<dbReference type="PROSITE" id="PS50109">
    <property type="entry name" value="HIS_KIN"/>
    <property type="match status" value="1"/>
</dbReference>
<dbReference type="PANTHER" id="PTHR45453">
    <property type="entry name" value="PHOSPHATE REGULON SENSOR PROTEIN PHOR"/>
    <property type="match status" value="1"/>
</dbReference>
<dbReference type="InterPro" id="IPR005467">
    <property type="entry name" value="His_kinase_dom"/>
</dbReference>
<dbReference type="InterPro" id="IPR004358">
    <property type="entry name" value="Sig_transdc_His_kin-like_C"/>
</dbReference>
<dbReference type="SMART" id="SM00388">
    <property type="entry name" value="HisKA"/>
    <property type="match status" value="1"/>
</dbReference>
<evidence type="ECO:0000256" key="2">
    <source>
        <dbReference type="ARBA" id="ARBA00012438"/>
    </source>
</evidence>
<evidence type="ECO:0000256" key="6">
    <source>
        <dbReference type="ARBA" id="ARBA00023012"/>
    </source>
</evidence>
<dbReference type="FunCoup" id="F5Y9F8">
    <property type="interactions" value="70"/>
</dbReference>
<dbReference type="EMBL" id="CP001841">
    <property type="protein sequence ID" value="AEF83215.1"/>
    <property type="molecule type" value="Genomic_DNA"/>
</dbReference>
<dbReference type="RefSeq" id="WP_015709946.1">
    <property type="nucleotide sequence ID" value="NC_015577.1"/>
</dbReference>
<dbReference type="SUPFAM" id="SSF47384">
    <property type="entry name" value="Homodimeric domain of signal transducing histidine kinase"/>
    <property type="match status" value="1"/>
</dbReference>
<dbReference type="PRINTS" id="PR00344">
    <property type="entry name" value="BCTRLSENSOR"/>
</dbReference>
<feature type="transmembrane region" description="Helical" evidence="7">
    <location>
        <begin position="167"/>
        <end position="186"/>
    </location>
</feature>
<reference evidence="9 10" key="2">
    <citation type="journal article" date="2011" name="ISME J.">
        <title>RNA-seq reveals cooperative metabolic interactions between two termite-gut spirochete species in co-culture.</title>
        <authorList>
            <person name="Rosenthal A.Z."/>
            <person name="Matson E.G."/>
            <person name="Eldar A."/>
            <person name="Leadbetter J.R."/>
        </authorList>
    </citation>
    <scope>NUCLEOTIDE SEQUENCE [LARGE SCALE GENOMIC DNA]</scope>
    <source>
        <strain evidence="10">ATCC BAA-888 / DSM 13862 / ZAS-9</strain>
    </source>
</reference>
<dbReference type="eggNOG" id="COG5002">
    <property type="taxonomic scope" value="Bacteria"/>
</dbReference>
<keyword evidence="3" id="KW-0597">Phosphoprotein</keyword>
<evidence type="ECO:0000256" key="5">
    <source>
        <dbReference type="ARBA" id="ARBA00022777"/>
    </source>
</evidence>
<dbReference type="InterPro" id="IPR036890">
    <property type="entry name" value="HATPase_C_sf"/>
</dbReference>
<dbReference type="OrthoDB" id="367096at2"/>
<feature type="domain" description="Histidine kinase" evidence="8">
    <location>
        <begin position="211"/>
        <end position="419"/>
    </location>
</feature>
<keyword evidence="6" id="KW-0902">Two-component regulatory system</keyword>
<dbReference type="FunFam" id="3.30.565.10:FF:000006">
    <property type="entry name" value="Sensor histidine kinase WalK"/>
    <property type="match status" value="1"/>
</dbReference>
<dbReference type="SMART" id="SM00387">
    <property type="entry name" value="HATPase_c"/>
    <property type="match status" value="1"/>
</dbReference>
<gene>
    <name evidence="9" type="ordered locus">TREAZ_2103</name>
</gene>
<keyword evidence="7" id="KW-1133">Transmembrane helix</keyword>
<dbReference type="PANTHER" id="PTHR45453:SF1">
    <property type="entry name" value="PHOSPHATE REGULON SENSOR PROTEIN PHOR"/>
    <property type="match status" value="1"/>
</dbReference>
<dbReference type="EC" id="2.7.13.3" evidence="2"/>
<keyword evidence="5 9" id="KW-0418">Kinase</keyword>
<evidence type="ECO:0000256" key="4">
    <source>
        <dbReference type="ARBA" id="ARBA00022679"/>
    </source>
</evidence>
<dbReference type="STRING" id="545695.TREAZ_2103"/>
<reference evidence="10" key="1">
    <citation type="submission" date="2009-12" db="EMBL/GenBank/DDBJ databases">
        <title>Complete sequence of Treponema azotonutricium strain ZAS-9.</title>
        <authorList>
            <person name="Tetu S.G."/>
            <person name="Matson E."/>
            <person name="Ren Q."/>
            <person name="Seshadri R."/>
            <person name="Elbourne L."/>
            <person name="Hassan K.A."/>
            <person name="Durkin A."/>
            <person name="Radune D."/>
            <person name="Mohamoud Y."/>
            <person name="Shay R."/>
            <person name="Jin S."/>
            <person name="Zhang X."/>
            <person name="Lucey K."/>
            <person name="Ballor N.R."/>
            <person name="Ottesen E."/>
            <person name="Rosenthal R."/>
            <person name="Allen A."/>
            <person name="Leadbetter J.R."/>
            <person name="Paulsen I.T."/>
        </authorList>
    </citation>
    <scope>NUCLEOTIDE SEQUENCE [LARGE SCALE GENOMIC DNA]</scope>
    <source>
        <strain evidence="10">ATCC BAA-888 / DSM 13862 / ZAS-9</strain>
    </source>
</reference>
<evidence type="ECO:0000313" key="10">
    <source>
        <dbReference type="Proteomes" id="UP000009222"/>
    </source>
</evidence>
<dbReference type="GO" id="GO:0005886">
    <property type="term" value="C:plasma membrane"/>
    <property type="evidence" value="ECO:0007669"/>
    <property type="project" value="TreeGrafter"/>
</dbReference>
<dbReference type="AlphaFoldDB" id="F5Y9F8"/>
<proteinExistence type="predicted"/>
<keyword evidence="7" id="KW-0472">Membrane</keyword>
<dbReference type="Gene3D" id="1.10.287.130">
    <property type="match status" value="1"/>
</dbReference>
<dbReference type="InParanoid" id="F5Y9F8"/>
<keyword evidence="7" id="KW-0812">Transmembrane</keyword>
<evidence type="ECO:0000256" key="3">
    <source>
        <dbReference type="ARBA" id="ARBA00022553"/>
    </source>
</evidence>
<dbReference type="InterPro" id="IPR050351">
    <property type="entry name" value="BphY/WalK/GraS-like"/>
</dbReference>
<dbReference type="SUPFAM" id="SSF55874">
    <property type="entry name" value="ATPase domain of HSP90 chaperone/DNA topoisomerase II/histidine kinase"/>
    <property type="match status" value="1"/>
</dbReference>
<dbReference type="Pfam" id="PF02518">
    <property type="entry name" value="HATPase_c"/>
    <property type="match status" value="1"/>
</dbReference>
<dbReference type="CDD" id="cd00082">
    <property type="entry name" value="HisKA"/>
    <property type="match status" value="1"/>
</dbReference>
<dbReference type="InterPro" id="IPR003594">
    <property type="entry name" value="HATPase_dom"/>
</dbReference>
<keyword evidence="4" id="KW-0808">Transferase</keyword>
<dbReference type="Pfam" id="PF00512">
    <property type="entry name" value="HisKA"/>
    <property type="match status" value="1"/>
</dbReference>
<organism evidence="9 10">
    <name type="scientific">Leadbettera azotonutricia (strain ATCC BAA-888 / DSM 13862 / ZAS-9)</name>
    <name type="common">Treponema azotonutricium</name>
    <dbReference type="NCBI Taxonomy" id="545695"/>
    <lineage>
        <taxon>Bacteria</taxon>
        <taxon>Pseudomonadati</taxon>
        <taxon>Spirochaetota</taxon>
        <taxon>Spirochaetia</taxon>
        <taxon>Spirochaetales</taxon>
        <taxon>Breznakiellaceae</taxon>
        <taxon>Leadbettera</taxon>
    </lineage>
</organism>
<dbReference type="GO" id="GO:0004721">
    <property type="term" value="F:phosphoprotein phosphatase activity"/>
    <property type="evidence" value="ECO:0007669"/>
    <property type="project" value="TreeGrafter"/>
</dbReference>
<dbReference type="GO" id="GO:0000155">
    <property type="term" value="F:phosphorelay sensor kinase activity"/>
    <property type="evidence" value="ECO:0007669"/>
    <property type="project" value="InterPro"/>
</dbReference>
<dbReference type="Proteomes" id="UP000009222">
    <property type="component" value="Chromosome"/>
</dbReference>
<evidence type="ECO:0000259" key="8">
    <source>
        <dbReference type="PROSITE" id="PS50109"/>
    </source>
</evidence>
<name>F5Y9F8_LEAAZ</name>